<evidence type="ECO:0000256" key="1">
    <source>
        <dbReference type="SAM" id="Phobius"/>
    </source>
</evidence>
<comment type="caution">
    <text evidence="2">The sequence shown here is derived from an EMBL/GenBank/DDBJ whole genome shotgun (WGS) entry which is preliminary data.</text>
</comment>
<evidence type="ECO:0000313" key="2">
    <source>
        <dbReference type="EMBL" id="OGG20587.1"/>
    </source>
</evidence>
<gene>
    <name evidence="2" type="ORF">A3D03_01055</name>
</gene>
<sequence length="82" mass="8908">MPPFTGFSPRTAFLSMMGMSIIFTAPNLIVSVKKMFGAKPTMPISAGTAFMPLTGGVQTTMGAASQFYYMNQMLSMFKKPTH</sequence>
<organism evidence="2 3">
    <name type="scientific">Candidatus Gottesmanbacteria bacterium RIFCSPHIGHO2_02_FULL_40_13</name>
    <dbReference type="NCBI Taxonomy" id="1798384"/>
    <lineage>
        <taxon>Bacteria</taxon>
        <taxon>Candidatus Gottesmaniibacteriota</taxon>
    </lineage>
</organism>
<evidence type="ECO:0000313" key="3">
    <source>
        <dbReference type="Proteomes" id="UP000177092"/>
    </source>
</evidence>
<dbReference type="AlphaFoldDB" id="A0A1F6A8G9"/>
<keyword evidence="1" id="KW-0472">Membrane</keyword>
<keyword evidence="1" id="KW-1133">Transmembrane helix</keyword>
<dbReference type="EMBL" id="MFJN01000042">
    <property type="protein sequence ID" value="OGG20587.1"/>
    <property type="molecule type" value="Genomic_DNA"/>
</dbReference>
<proteinExistence type="predicted"/>
<reference evidence="2 3" key="1">
    <citation type="journal article" date="2016" name="Nat. Commun.">
        <title>Thousands of microbial genomes shed light on interconnected biogeochemical processes in an aquifer system.</title>
        <authorList>
            <person name="Anantharaman K."/>
            <person name="Brown C.T."/>
            <person name="Hug L.A."/>
            <person name="Sharon I."/>
            <person name="Castelle C.J."/>
            <person name="Probst A.J."/>
            <person name="Thomas B.C."/>
            <person name="Singh A."/>
            <person name="Wilkins M.J."/>
            <person name="Karaoz U."/>
            <person name="Brodie E.L."/>
            <person name="Williams K.H."/>
            <person name="Hubbard S.S."/>
            <person name="Banfield J.F."/>
        </authorList>
    </citation>
    <scope>NUCLEOTIDE SEQUENCE [LARGE SCALE GENOMIC DNA]</scope>
</reference>
<accession>A0A1F6A8G9</accession>
<dbReference type="Proteomes" id="UP000177092">
    <property type="component" value="Unassembled WGS sequence"/>
</dbReference>
<feature type="transmembrane region" description="Helical" evidence="1">
    <location>
        <begin position="12"/>
        <end position="32"/>
    </location>
</feature>
<name>A0A1F6A8G9_9BACT</name>
<keyword evidence="1" id="KW-0812">Transmembrane</keyword>
<protein>
    <submittedName>
        <fullName evidence="2">Uncharacterized protein</fullName>
    </submittedName>
</protein>